<accession>A0A067T1Q1</accession>
<dbReference type="STRING" id="685588.A0A067T1Q1"/>
<keyword evidence="2" id="KW-1185">Reference proteome</keyword>
<dbReference type="AlphaFoldDB" id="A0A067T1Q1"/>
<gene>
    <name evidence="1" type="ORF">GALMADRAFT_139070</name>
</gene>
<proteinExistence type="predicted"/>
<dbReference type="Proteomes" id="UP000027222">
    <property type="component" value="Unassembled WGS sequence"/>
</dbReference>
<evidence type="ECO:0000313" key="1">
    <source>
        <dbReference type="EMBL" id="KDR77046.1"/>
    </source>
</evidence>
<dbReference type="OrthoDB" id="3238562at2759"/>
<name>A0A067T1Q1_GALM3</name>
<reference evidence="2" key="1">
    <citation type="journal article" date="2014" name="Proc. Natl. Acad. Sci. U.S.A.">
        <title>Extensive sampling of basidiomycete genomes demonstrates inadequacy of the white-rot/brown-rot paradigm for wood decay fungi.</title>
        <authorList>
            <person name="Riley R."/>
            <person name="Salamov A.A."/>
            <person name="Brown D.W."/>
            <person name="Nagy L.G."/>
            <person name="Floudas D."/>
            <person name="Held B.W."/>
            <person name="Levasseur A."/>
            <person name="Lombard V."/>
            <person name="Morin E."/>
            <person name="Otillar R."/>
            <person name="Lindquist E.A."/>
            <person name="Sun H."/>
            <person name="LaButti K.M."/>
            <person name="Schmutz J."/>
            <person name="Jabbour D."/>
            <person name="Luo H."/>
            <person name="Baker S.E."/>
            <person name="Pisabarro A.G."/>
            <person name="Walton J.D."/>
            <person name="Blanchette R.A."/>
            <person name="Henrissat B."/>
            <person name="Martin F."/>
            <person name="Cullen D."/>
            <person name="Hibbett D.S."/>
            <person name="Grigoriev I.V."/>
        </authorList>
    </citation>
    <scope>NUCLEOTIDE SEQUENCE [LARGE SCALE GENOMIC DNA]</scope>
    <source>
        <strain evidence="2">CBS 339.88</strain>
    </source>
</reference>
<dbReference type="HOGENOM" id="CLU_045140_0_0_1"/>
<dbReference type="InterPro" id="IPR036322">
    <property type="entry name" value="WD40_repeat_dom_sf"/>
</dbReference>
<dbReference type="Gene3D" id="2.130.10.10">
    <property type="entry name" value="YVTN repeat-like/Quinoprotein amine dehydrogenase"/>
    <property type="match status" value="1"/>
</dbReference>
<protein>
    <recommendedName>
        <fullName evidence="3">Lethal giant larvae (Lgl)-like C-terminal domain-containing protein</fullName>
    </recommendedName>
</protein>
<evidence type="ECO:0008006" key="3">
    <source>
        <dbReference type="Google" id="ProtNLM"/>
    </source>
</evidence>
<dbReference type="InterPro" id="IPR015943">
    <property type="entry name" value="WD40/YVTN_repeat-like_dom_sf"/>
</dbReference>
<dbReference type="EMBL" id="KL142377">
    <property type="protein sequence ID" value="KDR77046.1"/>
    <property type="molecule type" value="Genomic_DNA"/>
</dbReference>
<organism evidence="1 2">
    <name type="scientific">Galerina marginata (strain CBS 339.88)</name>
    <dbReference type="NCBI Taxonomy" id="685588"/>
    <lineage>
        <taxon>Eukaryota</taxon>
        <taxon>Fungi</taxon>
        <taxon>Dikarya</taxon>
        <taxon>Basidiomycota</taxon>
        <taxon>Agaricomycotina</taxon>
        <taxon>Agaricomycetes</taxon>
        <taxon>Agaricomycetidae</taxon>
        <taxon>Agaricales</taxon>
        <taxon>Agaricineae</taxon>
        <taxon>Strophariaceae</taxon>
        <taxon>Galerina</taxon>
    </lineage>
</organism>
<evidence type="ECO:0000313" key="2">
    <source>
        <dbReference type="Proteomes" id="UP000027222"/>
    </source>
</evidence>
<dbReference type="SUPFAM" id="SSF50978">
    <property type="entry name" value="WD40 repeat-like"/>
    <property type="match status" value="1"/>
</dbReference>
<sequence length="478" mass="51815">MGQILSSISWLRSSNELGLGIHRSYSMKYFHLTSLKLQPGGGSLFAVADESGTVLIYDFLSQADQPQQFKIFGFEFGGISDLCWINRDILAAGTIRGHIVVLSFRNEAKRLFEVCHVKAHGDGASLVPVQSMDYCPKTKRLVSIGQGINSIRLWDVGEDGMLSPFANESPTAYCEPRHISFLRDGSHLVVGLLENLSIKVYSIGPPWSLTSDYILGQENGAMDDRQLGNAILLQEERLAVFNLKDGFDIFDISIPNPRLVGSGRYDVNPCCSQGISTLRGGQYLLCPSTNGRINIFRSQDSTPAGRVYVPGRPKIQAVHSSSDTSAHDVLIVSSSVNGRPSHLHVWMDVTRRPKFNKVSSPPPQYSTLQVVFVCILVYGLCQLVTSMLPSFQVFITGSGPASHWASTDASLPAYGEPTAQIISIAPTAKSAGGMQLDNRAGLELHGQPNGVKSAVSRITPLSNPSAAQNQVALITPKA</sequence>